<dbReference type="PANTHER" id="PTHR43649">
    <property type="entry name" value="ARABINOSE-BINDING PROTEIN-RELATED"/>
    <property type="match status" value="1"/>
</dbReference>
<keyword evidence="1" id="KW-0732">Signal</keyword>
<gene>
    <name evidence="2" type="ORF">EJC50_02170</name>
</gene>
<dbReference type="PANTHER" id="PTHR43649:SF14">
    <property type="entry name" value="BLR3389 PROTEIN"/>
    <property type="match status" value="1"/>
</dbReference>
<dbReference type="PROSITE" id="PS51257">
    <property type="entry name" value="PROKAR_LIPOPROTEIN"/>
    <property type="match status" value="1"/>
</dbReference>
<dbReference type="InterPro" id="IPR050490">
    <property type="entry name" value="Bact_solute-bd_prot1"/>
</dbReference>
<dbReference type="OrthoDB" id="9768630at2"/>
<keyword evidence="3" id="KW-1185">Reference proteome</keyword>
<accession>A0A3S8ZYP9</accession>
<dbReference type="Pfam" id="PF01547">
    <property type="entry name" value="SBP_bac_1"/>
    <property type="match status" value="1"/>
</dbReference>
<evidence type="ECO:0000256" key="1">
    <source>
        <dbReference type="SAM" id="SignalP"/>
    </source>
</evidence>
<dbReference type="RefSeq" id="WP_126011888.1">
    <property type="nucleotide sequence ID" value="NZ_CP034437.1"/>
</dbReference>
<feature type="chain" id="PRO_5039100552" evidence="1">
    <location>
        <begin position="28"/>
        <end position="461"/>
    </location>
</feature>
<dbReference type="Gene3D" id="3.40.190.10">
    <property type="entry name" value="Periplasmic binding protein-like II"/>
    <property type="match status" value="1"/>
</dbReference>
<name>A0A3S8ZYP9_9BACL</name>
<dbReference type="Proteomes" id="UP000272528">
    <property type="component" value="Chromosome"/>
</dbReference>
<reference evidence="3" key="1">
    <citation type="submission" date="2018-12" db="EMBL/GenBank/DDBJ databases">
        <title>Genome sequence of Peanibacillus sp.</title>
        <authorList>
            <person name="Subramani G."/>
            <person name="Srinivasan S."/>
            <person name="Kim M.K."/>
        </authorList>
    </citation>
    <scope>NUCLEOTIDE SEQUENCE [LARGE SCALE GENOMIC DNA]</scope>
    <source>
        <strain evidence="3">18JY67-1</strain>
    </source>
</reference>
<dbReference type="AlphaFoldDB" id="A0A3S8ZYP9"/>
<proteinExistence type="predicted"/>
<dbReference type="KEGG" id="palb:EJC50_02170"/>
<dbReference type="SUPFAM" id="SSF53850">
    <property type="entry name" value="Periplasmic binding protein-like II"/>
    <property type="match status" value="1"/>
</dbReference>
<evidence type="ECO:0000313" key="2">
    <source>
        <dbReference type="EMBL" id="AZN38613.1"/>
    </source>
</evidence>
<feature type="signal peptide" evidence="1">
    <location>
        <begin position="1"/>
        <end position="27"/>
    </location>
</feature>
<sequence>MKKRLSLAATSLLSISLLLTACGGNNAGNANNGSANSGNNGAAATDNANSGNAAANAGGGNAAATDSEEKVNLNFWTLFDGGDGANMQTLVDEFNKSHPNIQVKNTKLVWGEYYTKLITAVGNGNGPDVGISHTSRLPDLIDQGVVTDVDDVAEVAGVDWSTYNQNLLNATIVDGKHYAAPIDTHPFIMFYNKKLLKDAGLLGEDGKPVLEQSADGFMKFLETLKAKLPAKVTPFALSNSNDDPYRLWWSLYSQQGGNDIVSDDLKSAAVDKEKGAKAADYIQKLYTGGYIKKNDPDFYKNFQSGTAAIMMTGVWATGTWESTKGLEFGAMPIPKIFDQEATWGDSHTIILPVTKDNDPAKRKAAIIFADWVATNGQIWAKAGHIPSKPSVLENADYKAMPYRSDYASVASTVKFSKPSTKNWQIRDNASFKILNEVWANKLEPTAAMDKLQDGVQKVLNE</sequence>
<dbReference type="EMBL" id="CP034437">
    <property type="protein sequence ID" value="AZN38613.1"/>
    <property type="molecule type" value="Genomic_DNA"/>
</dbReference>
<dbReference type="CDD" id="cd14748">
    <property type="entry name" value="PBP2_UgpB"/>
    <property type="match status" value="1"/>
</dbReference>
<organism evidence="2 3">
    <name type="scientific">Paenibacillus albus</name>
    <dbReference type="NCBI Taxonomy" id="2495582"/>
    <lineage>
        <taxon>Bacteria</taxon>
        <taxon>Bacillati</taxon>
        <taxon>Bacillota</taxon>
        <taxon>Bacilli</taxon>
        <taxon>Bacillales</taxon>
        <taxon>Paenibacillaceae</taxon>
        <taxon>Paenibacillus</taxon>
    </lineage>
</organism>
<protein>
    <submittedName>
        <fullName evidence="2">ABC transporter substrate-binding protein</fullName>
    </submittedName>
</protein>
<evidence type="ECO:0000313" key="3">
    <source>
        <dbReference type="Proteomes" id="UP000272528"/>
    </source>
</evidence>
<dbReference type="InterPro" id="IPR006059">
    <property type="entry name" value="SBP"/>
</dbReference>